<evidence type="ECO:0000259" key="1">
    <source>
        <dbReference type="Pfam" id="PF15637"/>
    </source>
</evidence>
<dbReference type="InterPro" id="IPR028915">
    <property type="entry name" value="Tox-HNH-HHH_dom"/>
</dbReference>
<feature type="domain" description="Tox-HNH-HHH" evidence="1">
    <location>
        <begin position="2"/>
        <end position="80"/>
    </location>
</feature>
<gene>
    <name evidence="2" type="ORF">GCM10022289_04560</name>
</gene>
<name>A0ABP8B3P6_9SPHI</name>
<dbReference type="EMBL" id="BAABBY010000001">
    <property type="protein sequence ID" value="GAA4197395.1"/>
    <property type="molecule type" value="Genomic_DNA"/>
</dbReference>
<comment type="caution">
    <text evidence="2">The sequence shown here is derived from an EMBL/GenBank/DDBJ whole genome shotgun (WGS) entry which is preliminary data.</text>
</comment>
<organism evidence="2 3">
    <name type="scientific">Pedobacter jeongneungensis</name>
    <dbReference type="NCBI Taxonomy" id="947309"/>
    <lineage>
        <taxon>Bacteria</taxon>
        <taxon>Pseudomonadati</taxon>
        <taxon>Bacteroidota</taxon>
        <taxon>Sphingobacteriia</taxon>
        <taxon>Sphingobacteriales</taxon>
        <taxon>Sphingobacteriaceae</taxon>
        <taxon>Pedobacter</taxon>
    </lineage>
</organism>
<dbReference type="Pfam" id="PF15637">
    <property type="entry name" value="Tox-HNH-HHH"/>
    <property type="match status" value="1"/>
</dbReference>
<reference evidence="3" key="1">
    <citation type="journal article" date="2019" name="Int. J. Syst. Evol. Microbiol.">
        <title>The Global Catalogue of Microorganisms (GCM) 10K type strain sequencing project: providing services to taxonomists for standard genome sequencing and annotation.</title>
        <authorList>
            <consortium name="The Broad Institute Genomics Platform"/>
            <consortium name="The Broad Institute Genome Sequencing Center for Infectious Disease"/>
            <person name="Wu L."/>
            <person name="Ma J."/>
        </authorList>
    </citation>
    <scope>NUCLEOTIDE SEQUENCE [LARGE SCALE GENOMIC DNA]</scope>
    <source>
        <strain evidence="3">JCM 17626</strain>
    </source>
</reference>
<accession>A0ABP8B3P6</accession>
<keyword evidence="3" id="KW-1185">Reference proteome</keyword>
<dbReference type="RefSeq" id="WP_344849070.1">
    <property type="nucleotide sequence ID" value="NZ_BAABBY010000001.1"/>
</dbReference>
<evidence type="ECO:0000313" key="3">
    <source>
        <dbReference type="Proteomes" id="UP001501772"/>
    </source>
</evidence>
<dbReference type="Proteomes" id="UP001501772">
    <property type="component" value="Unassembled WGS sequence"/>
</dbReference>
<protein>
    <recommendedName>
        <fullName evidence="1">Tox-HNH-HHH domain-containing protein</fullName>
    </recommendedName>
</protein>
<evidence type="ECO:0000313" key="2">
    <source>
        <dbReference type="EMBL" id="GAA4197395.1"/>
    </source>
</evidence>
<sequence length="207" mass="24246">MDYFWGKLAGERPEMFSLSNRKRLSLPKPLAPIIDEQWVKYNPTHKSYIGGKLIHHHDEQDYMAFAIPEKVHQKWTKILHEYRLNGKLPGLSVKLNTLISVMQIFSLVTDVRTSNPDAWVNWFSQQNETGKIYADPANNKYWEIMDQVIYKNSAGVVVKAVVHYNVYADFVWDSDEHRYMGVLKLNEFTEEVDLINNTSKVVNKKWL</sequence>
<proteinExistence type="predicted"/>